<keyword evidence="2" id="KW-1185">Reference proteome</keyword>
<sequence>MAGDPECEPIRMIGATVRGFVDSVDDPAHDGLEAALRLGGQTACRWLIRRATGGPVPAQFSRSDWVTRAT</sequence>
<dbReference type="RefSeq" id="WP_192762711.1">
    <property type="nucleotide sequence ID" value="NZ_JADBDZ010000001.1"/>
</dbReference>
<gene>
    <name evidence="1" type="ORF">H4W34_006542</name>
</gene>
<name>A0ABR9K1I2_9ACTN</name>
<comment type="caution">
    <text evidence="1">The sequence shown here is derived from an EMBL/GenBank/DDBJ whole genome shotgun (WGS) entry which is preliminary data.</text>
</comment>
<accession>A0ABR9K1I2</accession>
<reference evidence="1 2" key="1">
    <citation type="submission" date="2020-10" db="EMBL/GenBank/DDBJ databases">
        <title>Sequencing the genomes of 1000 actinobacteria strains.</title>
        <authorList>
            <person name="Klenk H.-P."/>
        </authorList>
    </citation>
    <scope>NUCLEOTIDE SEQUENCE [LARGE SCALE GENOMIC DNA]</scope>
    <source>
        <strain evidence="1 2">DSM 46744</strain>
    </source>
</reference>
<dbReference type="EMBL" id="JADBDZ010000001">
    <property type="protein sequence ID" value="MBE1536709.1"/>
    <property type="molecule type" value="Genomic_DNA"/>
</dbReference>
<evidence type="ECO:0000313" key="2">
    <source>
        <dbReference type="Proteomes" id="UP000627838"/>
    </source>
</evidence>
<evidence type="ECO:0000313" key="1">
    <source>
        <dbReference type="EMBL" id="MBE1536709.1"/>
    </source>
</evidence>
<organism evidence="1 2">
    <name type="scientific">Actinomadura algeriensis</name>
    <dbReference type="NCBI Taxonomy" id="1679523"/>
    <lineage>
        <taxon>Bacteria</taxon>
        <taxon>Bacillati</taxon>
        <taxon>Actinomycetota</taxon>
        <taxon>Actinomycetes</taxon>
        <taxon>Streptosporangiales</taxon>
        <taxon>Thermomonosporaceae</taxon>
        <taxon>Actinomadura</taxon>
    </lineage>
</organism>
<proteinExistence type="predicted"/>
<protein>
    <submittedName>
        <fullName evidence="1">Uncharacterized protein</fullName>
    </submittedName>
</protein>
<dbReference type="Proteomes" id="UP000627838">
    <property type="component" value="Unassembled WGS sequence"/>
</dbReference>